<reference evidence="3" key="1">
    <citation type="submission" date="2023-01" db="EMBL/GenBank/DDBJ databases">
        <title>The genome sequence of Kordiimonadaceae bacterium 6D33.</title>
        <authorList>
            <person name="Liu Y."/>
        </authorList>
    </citation>
    <scope>NUCLEOTIDE SEQUENCE</scope>
    <source>
        <strain evidence="3">6D33</strain>
    </source>
</reference>
<protein>
    <submittedName>
        <fullName evidence="3">Uncharacterized protein</fullName>
    </submittedName>
</protein>
<keyword evidence="2" id="KW-0732">Signal</keyword>
<proteinExistence type="predicted"/>
<feature type="region of interest" description="Disordered" evidence="1">
    <location>
        <begin position="287"/>
        <end position="329"/>
    </location>
</feature>
<feature type="compositionally biased region" description="Polar residues" evidence="1">
    <location>
        <begin position="291"/>
        <end position="303"/>
    </location>
</feature>
<feature type="signal peptide" evidence="2">
    <location>
        <begin position="1"/>
        <end position="29"/>
    </location>
</feature>
<dbReference type="AlphaFoldDB" id="A0AAF0BLF5"/>
<dbReference type="Proteomes" id="UP001217500">
    <property type="component" value="Chromosome"/>
</dbReference>
<evidence type="ECO:0000313" key="4">
    <source>
        <dbReference type="Proteomes" id="UP001217500"/>
    </source>
</evidence>
<keyword evidence="4" id="KW-1185">Reference proteome</keyword>
<evidence type="ECO:0000313" key="3">
    <source>
        <dbReference type="EMBL" id="WCL53370.1"/>
    </source>
</evidence>
<accession>A0AAF0BLF5</accession>
<dbReference type="RefSeq" id="WP_289502882.1">
    <property type="nucleotide sequence ID" value="NZ_CP116805.1"/>
</dbReference>
<feature type="compositionally biased region" description="Low complexity" evidence="1">
    <location>
        <begin position="304"/>
        <end position="322"/>
    </location>
</feature>
<dbReference type="SUPFAM" id="SSF82185">
    <property type="entry name" value="Histone H3 K4-specific methyltransferase SET7/9 N-terminal domain"/>
    <property type="match status" value="1"/>
</dbReference>
<organism evidence="3 4">
    <name type="scientific">Gimibacter soli</name>
    <dbReference type="NCBI Taxonomy" id="3024400"/>
    <lineage>
        <taxon>Bacteria</taxon>
        <taxon>Pseudomonadati</taxon>
        <taxon>Pseudomonadota</taxon>
        <taxon>Alphaproteobacteria</taxon>
        <taxon>Kordiimonadales</taxon>
        <taxon>Temperatibacteraceae</taxon>
        <taxon>Gimibacter</taxon>
    </lineage>
</organism>
<evidence type="ECO:0000256" key="1">
    <source>
        <dbReference type="SAM" id="MobiDB-lite"/>
    </source>
</evidence>
<dbReference type="EMBL" id="CP116805">
    <property type="protein sequence ID" value="WCL53370.1"/>
    <property type="molecule type" value="Genomic_DNA"/>
</dbReference>
<gene>
    <name evidence="3" type="ORF">PH603_12560</name>
</gene>
<evidence type="ECO:0000256" key="2">
    <source>
        <dbReference type="SAM" id="SignalP"/>
    </source>
</evidence>
<feature type="chain" id="PRO_5041924493" evidence="2">
    <location>
        <begin position="30"/>
        <end position="563"/>
    </location>
</feature>
<sequence>MTRILSVPAKLRLGLIAGMIALGSAPLAAQEAGYDANCDPRNYTDEELTQQELCKAHIGCNLTIKFAQSACKVKGFFNNLGGLLGGRSKPDNIDVFEALNQTEVPQTPGVKQVNAKAKANYAQARQPAYDRTNAAQIDYQQQPDGTLSADGKPRSTLFRFQDNKAVGLLEATTIEDPSVKAISYGVMISKYGDIRAGLKPNGTSIKDDGAFRAPDGTWIGGTLTHEGKLFGPGYKLTPDGTGQPPVLEGRFENDVPVGMMLATWPDFSSRKELWQDGKMVAAGPKVAKGQIPTNPQAPAQPQLASSSTGTNTGNGGAATAASLPASGSPGKMHAVTLVDRWAGAWENTSLLQVPESAYDQTVANMKSFCQSNDCSATMASPQRVFAYNVGNIVNPFRISGEPGQQLPQCKYTPQGGYSLPYLPGSRGMIASAGVPGEKTCAFLLLAAIHEWMENNVGGQRGAGSLASSAPVMPGTATGQCNADMQAYLASAKQIRANVSPMDLIKSLQVSLYLDLNLYRISTTSCKGTSYEESAGMYLQTAGQSLKTCQMMTSTQGVCVPKIP</sequence>
<name>A0AAF0BLF5_9PROT</name>
<dbReference type="KEGG" id="gso:PH603_12560"/>